<feature type="signal peptide" evidence="1">
    <location>
        <begin position="1"/>
        <end position="19"/>
    </location>
</feature>
<sequence>MVSFKSLAAILGLTATAAASIPSTLNVTVIGAQNNQSTLECWSLKPGFIPSTQAGTAGTGAVSLGAVTGNASYSLLPARFDGGRHNAPAVQWVIFLSGLAHITLPHSKDEAWITGGKYGAILALDTAAVSGDGHYTKYPTDQETIALQVQLKDNKVPGHKVLHQGACNVTELDL</sequence>
<keyword evidence="3" id="KW-1185">Reference proteome</keyword>
<dbReference type="GeneID" id="63745888"/>
<dbReference type="VEuPathDB" id="FungiDB:ASPWEDRAFT_166738"/>
<reference evidence="3" key="1">
    <citation type="journal article" date="2017" name="Genome Biol.">
        <title>Comparative genomics reveals high biological diversity and specific adaptations in the industrially and medically important fungal genus Aspergillus.</title>
        <authorList>
            <person name="de Vries R.P."/>
            <person name="Riley R."/>
            <person name="Wiebenga A."/>
            <person name="Aguilar-Osorio G."/>
            <person name="Amillis S."/>
            <person name="Uchima C.A."/>
            <person name="Anderluh G."/>
            <person name="Asadollahi M."/>
            <person name="Askin M."/>
            <person name="Barry K."/>
            <person name="Battaglia E."/>
            <person name="Bayram O."/>
            <person name="Benocci T."/>
            <person name="Braus-Stromeyer S.A."/>
            <person name="Caldana C."/>
            <person name="Canovas D."/>
            <person name="Cerqueira G.C."/>
            <person name="Chen F."/>
            <person name="Chen W."/>
            <person name="Choi C."/>
            <person name="Clum A."/>
            <person name="Dos Santos R.A."/>
            <person name="Damasio A.R."/>
            <person name="Diallinas G."/>
            <person name="Emri T."/>
            <person name="Fekete E."/>
            <person name="Flipphi M."/>
            <person name="Freyberg S."/>
            <person name="Gallo A."/>
            <person name="Gournas C."/>
            <person name="Habgood R."/>
            <person name="Hainaut M."/>
            <person name="Harispe M.L."/>
            <person name="Henrissat B."/>
            <person name="Hilden K.S."/>
            <person name="Hope R."/>
            <person name="Hossain A."/>
            <person name="Karabika E."/>
            <person name="Karaffa L."/>
            <person name="Karanyi Z."/>
            <person name="Krasevec N."/>
            <person name="Kuo A."/>
            <person name="Kusch H."/>
            <person name="LaButti K."/>
            <person name="Lagendijk E.L."/>
            <person name="Lapidus A."/>
            <person name="Levasseur A."/>
            <person name="Lindquist E."/>
            <person name="Lipzen A."/>
            <person name="Logrieco A.F."/>
            <person name="MacCabe A."/>
            <person name="Maekelae M.R."/>
            <person name="Malavazi I."/>
            <person name="Melin P."/>
            <person name="Meyer V."/>
            <person name="Mielnichuk N."/>
            <person name="Miskei M."/>
            <person name="Molnar A.P."/>
            <person name="Mule G."/>
            <person name="Ngan C.Y."/>
            <person name="Orejas M."/>
            <person name="Orosz E."/>
            <person name="Ouedraogo J.P."/>
            <person name="Overkamp K.M."/>
            <person name="Park H.-S."/>
            <person name="Perrone G."/>
            <person name="Piumi F."/>
            <person name="Punt P.J."/>
            <person name="Ram A.F."/>
            <person name="Ramon A."/>
            <person name="Rauscher S."/>
            <person name="Record E."/>
            <person name="Riano-Pachon D.M."/>
            <person name="Robert V."/>
            <person name="Roehrig J."/>
            <person name="Ruller R."/>
            <person name="Salamov A."/>
            <person name="Salih N.S."/>
            <person name="Samson R.A."/>
            <person name="Sandor E."/>
            <person name="Sanguinetti M."/>
            <person name="Schuetze T."/>
            <person name="Sepcic K."/>
            <person name="Shelest E."/>
            <person name="Sherlock G."/>
            <person name="Sophianopoulou V."/>
            <person name="Squina F.M."/>
            <person name="Sun H."/>
            <person name="Susca A."/>
            <person name="Todd R.B."/>
            <person name="Tsang A."/>
            <person name="Unkles S.E."/>
            <person name="van de Wiele N."/>
            <person name="van Rossen-Uffink D."/>
            <person name="Oliveira J.V."/>
            <person name="Vesth T.C."/>
            <person name="Visser J."/>
            <person name="Yu J.-H."/>
            <person name="Zhou M."/>
            <person name="Andersen M.R."/>
            <person name="Archer D.B."/>
            <person name="Baker S.E."/>
            <person name="Benoit I."/>
            <person name="Brakhage A.A."/>
            <person name="Braus G.H."/>
            <person name="Fischer R."/>
            <person name="Frisvad J.C."/>
            <person name="Goldman G.H."/>
            <person name="Houbraken J."/>
            <person name="Oakley B."/>
            <person name="Pocsi I."/>
            <person name="Scazzocchio C."/>
            <person name="Seiboth B."/>
            <person name="vanKuyk P.A."/>
            <person name="Wortman J."/>
            <person name="Dyer P.S."/>
            <person name="Grigoriev I.V."/>
        </authorList>
    </citation>
    <scope>NUCLEOTIDE SEQUENCE [LARGE SCALE GENOMIC DNA]</scope>
    <source>
        <strain evidence="3">DTO 134E9</strain>
    </source>
</reference>
<dbReference type="EMBL" id="KV878209">
    <property type="protein sequence ID" value="OJJ40670.1"/>
    <property type="molecule type" value="Genomic_DNA"/>
</dbReference>
<dbReference type="RefSeq" id="XP_040694346.1">
    <property type="nucleotide sequence ID" value="XM_040830040.1"/>
</dbReference>
<organism evidence="2 3">
    <name type="scientific">Aspergillus wentii DTO 134E9</name>
    <dbReference type="NCBI Taxonomy" id="1073089"/>
    <lineage>
        <taxon>Eukaryota</taxon>
        <taxon>Fungi</taxon>
        <taxon>Dikarya</taxon>
        <taxon>Ascomycota</taxon>
        <taxon>Pezizomycotina</taxon>
        <taxon>Eurotiomycetes</taxon>
        <taxon>Eurotiomycetidae</taxon>
        <taxon>Eurotiales</taxon>
        <taxon>Aspergillaceae</taxon>
        <taxon>Aspergillus</taxon>
        <taxon>Aspergillus subgen. Cremei</taxon>
    </lineage>
</organism>
<name>A0A1L9S0F8_ASPWE</name>
<evidence type="ECO:0000313" key="2">
    <source>
        <dbReference type="EMBL" id="OJJ40670.1"/>
    </source>
</evidence>
<dbReference type="Proteomes" id="UP000184383">
    <property type="component" value="Unassembled WGS sequence"/>
</dbReference>
<proteinExistence type="predicted"/>
<evidence type="ECO:0008006" key="4">
    <source>
        <dbReference type="Google" id="ProtNLM"/>
    </source>
</evidence>
<dbReference type="AlphaFoldDB" id="A0A1L9S0F8"/>
<protein>
    <recommendedName>
        <fullName evidence="4">Small secreted protein</fullName>
    </recommendedName>
</protein>
<evidence type="ECO:0000256" key="1">
    <source>
        <dbReference type="SAM" id="SignalP"/>
    </source>
</evidence>
<evidence type="ECO:0000313" key="3">
    <source>
        <dbReference type="Proteomes" id="UP000184383"/>
    </source>
</evidence>
<keyword evidence="1" id="KW-0732">Signal</keyword>
<gene>
    <name evidence="2" type="ORF">ASPWEDRAFT_166738</name>
</gene>
<dbReference type="OrthoDB" id="3223416at2759"/>
<accession>A0A1L9S0F8</accession>
<feature type="chain" id="PRO_5013381502" description="Small secreted protein" evidence="1">
    <location>
        <begin position="20"/>
        <end position="174"/>
    </location>
</feature>